<reference evidence="2 3" key="1">
    <citation type="submission" date="2019-03" db="EMBL/GenBank/DDBJ databases">
        <title>Genomic Encyclopedia of Type Strains, Phase IV (KMG-IV): sequencing the most valuable type-strain genomes for metagenomic binning, comparative biology and taxonomic classification.</title>
        <authorList>
            <person name="Goeker M."/>
        </authorList>
    </citation>
    <scope>NUCLEOTIDE SEQUENCE [LARGE SCALE GENOMIC DNA]</scope>
    <source>
        <strain evidence="2 3">DSM 25059</strain>
    </source>
</reference>
<dbReference type="EMBL" id="SNWD01000011">
    <property type="protein sequence ID" value="TDN79852.1"/>
    <property type="molecule type" value="Genomic_DNA"/>
</dbReference>
<evidence type="ECO:0000256" key="1">
    <source>
        <dbReference type="SAM" id="MobiDB-lite"/>
    </source>
</evidence>
<sequence>MRFAIVVCALAVAACSSQDETTPEEVPETQATAEPLTPTIPPPQREELAAAWAEGCPEAEPANKGLCKSKGFGHPDFTCDFALGDDEYRRYTAELTMSDGKWVLAEPENACAIVE</sequence>
<dbReference type="AlphaFoldDB" id="A0A4R6FF33"/>
<organism evidence="2 3">
    <name type="scientific">Stakelama pacifica</name>
    <dbReference type="NCBI Taxonomy" id="517720"/>
    <lineage>
        <taxon>Bacteria</taxon>
        <taxon>Pseudomonadati</taxon>
        <taxon>Pseudomonadota</taxon>
        <taxon>Alphaproteobacteria</taxon>
        <taxon>Sphingomonadales</taxon>
        <taxon>Sphingomonadaceae</taxon>
        <taxon>Stakelama</taxon>
    </lineage>
</organism>
<feature type="region of interest" description="Disordered" evidence="1">
    <location>
        <begin position="18"/>
        <end position="43"/>
    </location>
</feature>
<comment type="caution">
    <text evidence="2">The sequence shown here is derived from an EMBL/GenBank/DDBJ whole genome shotgun (WGS) entry which is preliminary data.</text>
</comment>
<keyword evidence="3" id="KW-1185">Reference proteome</keyword>
<evidence type="ECO:0000313" key="2">
    <source>
        <dbReference type="EMBL" id="TDN79852.1"/>
    </source>
</evidence>
<evidence type="ECO:0000313" key="3">
    <source>
        <dbReference type="Proteomes" id="UP000295493"/>
    </source>
</evidence>
<accession>A0A4R6FF33</accession>
<dbReference type="OrthoDB" id="7409852at2"/>
<gene>
    <name evidence="2" type="ORF">EV664_1117</name>
</gene>
<dbReference type="PROSITE" id="PS51257">
    <property type="entry name" value="PROKAR_LIPOPROTEIN"/>
    <property type="match status" value="1"/>
</dbReference>
<name>A0A4R6FF33_9SPHN</name>
<proteinExistence type="predicted"/>
<protein>
    <submittedName>
        <fullName evidence="2">Uncharacterized protein</fullName>
    </submittedName>
</protein>
<dbReference type="Proteomes" id="UP000295493">
    <property type="component" value="Unassembled WGS sequence"/>
</dbReference>
<dbReference type="RefSeq" id="WP_133496374.1">
    <property type="nucleotide sequence ID" value="NZ_BMLU01000011.1"/>
</dbReference>